<accession>A0ABD1SMH9</accession>
<comment type="caution">
    <text evidence="1">The sequence shown here is derived from an EMBL/GenBank/DDBJ whole genome shotgun (WGS) entry which is preliminary data.</text>
</comment>
<evidence type="ECO:0000313" key="1">
    <source>
        <dbReference type="EMBL" id="KAL2501825.1"/>
    </source>
</evidence>
<name>A0ABD1SMH9_9LAMI</name>
<organism evidence="1 2">
    <name type="scientific">Forsythia ovata</name>
    <dbReference type="NCBI Taxonomy" id="205694"/>
    <lineage>
        <taxon>Eukaryota</taxon>
        <taxon>Viridiplantae</taxon>
        <taxon>Streptophyta</taxon>
        <taxon>Embryophyta</taxon>
        <taxon>Tracheophyta</taxon>
        <taxon>Spermatophyta</taxon>
        <taxon>Magnoliopsida</taxon>
        <taxon>eudicotyledons</taxon>
        <taxon>Gunneridae</taxon>
        <taxon>Pentapetalae</taxon>
        <taxon>asterids</taxon>
        <taxon>lamiids</taxon>
        <taxon>Lamiales</taxon>
        <taxon>Oleaceae</taxon>
        <taxon>Forsythieae</taxon>
        <taxon>Forsythia</taxon>
    </lineage>
</organism>
<dbReference type="AlphaFoldDB" id="A0ABD1SMH9"/>
<sequence>MNYQTAVQIRGYQNLNCVDSEATSSLGSLLGTTTSLGEKKSPSSSTLIIINLHSNNKYLHTDSWLRAIWNVTNQKWVHSAVVNSRSLRKWVVNSSEKMGAQSLPAFAEHDIRTQCDWVRSQIDERNTLYHTGQWCSSKALSNTFPISGGRNWNQPRGGVTAAENCC</sequence>
<proteinExistence type="predicted"/>
<evidence type="ECO:0000313" key="2">
    <source>
        <dbReference type="Proteomes" id="UP001604277"/>
    </source>
</evidence>
<dbReference type="Proteomes" id="UP001604277">
    <property type="component" value="Unassembled WGS sequence"/>
</dbReference>
<keyword evidence="2" id="KW-1185">Reference proteome</keyword>
<gene>
    <name evidence="1" type="ORF">Fot_35673</name>
</gene>
<reference evidence="2" key="1">
    <citation type="submission" date="2024-07" db="EMBL/GenBank/DDBJ databases">
        <title>Two chromosome-level genome assemblies of Korean endemic species Abeliophyllum distichum and Forsythia ovata (Oleaceae).</title>
        <authorList>
            <person name="Jang H."/>
        </authorList>
    </citation>
    <scope>NUCLEOTIDE SEQUENCE [LARGE SCALE GENOMIC DNA]</scope>
</reference>
<protein>
    <submittedName>
        <fullName evidence="1">Uncharacterized protein</fullName>
    </submittedName>
</protein>
<dbReference type="EMBL" id="JBFOLJ010000010">
    <property type="protein sequence ID" value="KAL2501825.1"/>
    <property type="molecule type" value="Genomic_DNA"/>
</dbReference>